<keyword evidence="3" id="KW-0813">Transport</keyword>
<dbReference type="InterPro" id="IPR006127">
    <property type="entry name" value="ZnuA-like"/>
</dbReference>
<name>A0A2T6AZK4_9RHOB</name>
<evidence type="ECO:0000256" key="2">
    <source>
        <dbReference type="ARBA" id="ARBA00015915"/>
    </source>
</evidence>
<dbReference type="EMBL" id="QBKN01000007">
    <property type="protein sequence ID" value="PTX49269.1"/>
    <property type="molecule type" value="Genomic_DNA"/>
</dbReference>
<dbReference type="Pfam" id="PF01297">
    <property type="entry name" value="ZnuA"/>
    <property type="match status" value="1"/>
</dbReference>
<keyword evidence="5" id="KW-0406">Ion transport</keyword>
<gene>
    <name evidence="8" type="ORF">C8N44_107109</name>
</gene>
<evidence type="ECO:0000313" key="9">
    <source>
        <dbReference type="Proteomes" id="UP000244069"/>
    </source>
</evidence>
<evidence type="ECO:0000256" key="6">
    <source>
        <dbReference type="SAM" id="MobiDB-lite"/>
    </source>
</evidence>
<evidence type="ECO:0000256" key="7">
    <source>
        <dbReference type="SAM" id="SignalP"/>
    </source>
</evidence>
<dbReference type="GO" id="GO:0046872">
    <property type="term" value="F:metal ion binding"/>
    <property type="evidence" value="ECO:0007669"/>
    <property type="project" value="InterPro"/>
</dbReference>
<dbReference type="OrthoDB" id="7346865at2"/>
<sequence length="372" mass="39817">MRRSDLSVCSAMAMTVFGVLAGTARAEVPVVAVDIPPVHALAARVMEGMGEPQLILPPGSSPHSASLRPSEAGMLEGADVVFWVGPELAPWLGDTLETLAGDAEVVELLEVEGTRVLEFREGPVFAEHDHGDEDHDHDEAHAHDEDDHGDHDHDEGQDHADHDDHDHEAHDDEAGHDHEDEHAEHDGHDEDHAHDDGHGHSHDGIDPHAWLDPVNAQAWVAAMAETLAEADPENAETYRANAEAARGELDALIGEIEAQLDGAEDATFFVFHDAYHYFEARFGVEAMGSLSLSDASDPSPRRLAEIRDTIRAEGAHCVFAEPQFDDGIVSAVADGSGASVAVIDPLGVGLETGAGLYPALLRELSAAFADCR</sequence>
<comment type="similarity">
    <text evidence="1">Belongs to the bacterial solute-binding protein 9 family.</text>
</comment>
<comment type="caution">
    <text evidence="8">The sequence shown here is derived from an EMBL/GenBank/DDBJ whole genome shotgun (WGS) entry which is preliminary data.</text>
</comment>
<dbReference type="RefSeq" id="WP_107975527.1">
    <property type="nucleotide sequence ID" value="NZ_BMEZ01000007.1"/>
</dbReference>
<reference evidence="8 9" key="1">
    <citation type="submission" date="2018-04" db="EMBL/GenBank/DDBJ databases">
        <title>Genomic Encyclopedia of Archaeal and Bacterial Type Strains, Phase II (KMG-II): from individual species to whole genera.</title>
        <authorList>
            <person name="Goeker M."/>
        </authorList>
    </citation>
    <scope>NUCLEOTIDE SEQUENCE [LARGE SCALE GENOMIC DNA]</scope>
    <source>
        <strain evidence="8 9">DSM 29329</strain>
    </source>
</reference>
<evidence type="ECO:0000256" key="1">
    <source>
        <dbReference type="ARBA" id="ARBA00011028"/>
    </source>
</evidence>
<keyword evidence="5" id="KW-0864">Zinc transport</keyword>
<dbReference type="PANTHER" id="PTHR42953:SF3">
    <property type="entry name" value="HIGH-AFFINITY ZINC UPTAKE SYSTEM PROTEIN ZNUA"/>
    <property type="match status" value="1"/>
</dbReference>
<keyword evidence="5" id="KW-0862">Zinc</keyword>
<accession>A0A2T6AZK4</accession>
<evidence type="ECO:0000256" key="5">
    <source>
        <dbReference type="ARBA" id="ARBA00022906"/>
    </source>
</evidence>
<evidence type="ECO:0000313" key="8">
    <source>
        <dbReference type="EMBL" id="PTX49269.1"/>
    </source>
</evidence>
<protein>
    <recommendedName>
        <fullName evidence="2">High-affinity zinc uptake system protein ZnuA</fullName>
    </recommendedName>
</protein>
<keyword evidence="9" id="KW-1185">Reference proteome</keyword>
<feature type="region of interest" description="Disordered" evidence="6">
    <location>
        <begin position="126"/>
        <end position="209"/>
    </location>
</feature>
<evidence type="ECO:0000256" key="3">
    <source>
        <dbReference type="ARBA" id="ARBA00022448"/>
    </source>
</evidence>
<dbReference type="PANTHER" id="PTHR42953">
    <property type="entry name" value="HIGH-AFFINITY ZINC UPTAKE SYSTEM PROTEIN ZNUA-RELATED"/>
    <property type="match status" value="1"/>
</dbReference>
<feature type="compositionally biased region" description="Basic and acidic residues" evidence="6">
    <location>
        <begin position="126"/>
        <end position="206"/>
    </location>
</feature>
<dbReference type="Gene3D" id="3.40.50.1980">
    <property type="entry name" value="Nitrogenase molybdenum iron protein domain"/>
    <property type="match status" value="3"/>
</dbReference>
<feature type="chain" id="PRO_5015644024" description="High-affinity zinc uptake system protein ZnuA" evidence="7">
    <location>
        <begin position="22"/>
        <end position="372"/>
    </location>
</feature>
<dbReference type="GO" id="GO:0006829">
    <property type="term" value="P:zinc ion transport"/>
    <property type="evidence" value="ECO:0007669"/>
    <property type="project" value="UniProtKB-KW"/>
</dbReference>
<organism evidence="8 9">
    <name type="scientific">Allosediminivita pacifica</name>
    <dbReference type="NCBI Taxonomy" id="1267769"/>
    <lineage>
        <taxon>Bacteria</taxon>
        <taxon>Pseudomonadati</taxon>
        <taxon>Pseudomonadota</taxon>
        <taxon>Alphaproteobacteria</taxon>
        <taxon>Rhodobacterales</taxon>
        <taxon>Paracoccaceae</taxon>
        <taxon>Allosediminivita</taxon>
    </lineage>
</organism>
<dbReference type="InterPro" id="IPR050492">
    <property type="entry name" value="Bact_metal-bind_prot9"/>
</dbReference>
<dbReference type="AlphaFoldDB" id="A0A2T6AZK4"/>
<dbReference type="SUPFAM" id="SSF53807">
    <property type="entry name" value="Helical backbone' metal receptor"/>
    <property type="match status" value="1"/>
</dbReference>
<keyword evidence="4 7" id="KW-0732">Signal</keyword>
<feature type="signal peptide" evidence="7">
    <location>
        <begin position="1"/>
        <end position="21"/>
    </location>
</feature>
<proteinExistence type="inferred from homology"/>
<dbReference type="Proteomes" id="UP000244069">
    <property type="component" value="Unassembled WGS sequence"/>
</dbReference>
<evidence type="ECO:0000256" key="4">
    <source>
        <dbReference type="ARBA" id="ARBA00022729"/>
    </source>
</evidence>